<keyword evidence="14" id="KW-1185">Reference proteome</keyword>
<dbReference type="AlphaFoldDB" id="A0A6A3CRS4"/>
<evidence type="ECO:0000256" key="8">
    <source>
        <dbReference type="ARBA" id="ARBA00022989"/>
    </source>
</evidence>
<evidence type="ECO:0000256" key="6">
    <source>
        <dbReference type="ARBA" id="ARBA00022692"/>
    </source>
</evidence>
<keyword evidence="6 11" id="KW-0812">Transmembrane</keyword>
<evidence type="ECO:0000313" key="14">
    <source>
        <dbReference type="Proteomes" id="UP000436088"/>
    </source>
</evidence>
<gene>
    <name evidence="13" type="ORF">F3Y22_tig00002237pilonHSYRG01073</name>
</gene>
<dbReference type="Pfam" id="PF03004">
    <property type="entry name" value="Transposase_24"/>
    <property type="match status" value="1"/>
</dbReference>
<dbReference type="CDD" id="cd18175">
    <property type="entry name" value="ATP-synt_Vo_c_ATP6C_rpt1"/>
    <property type="match status" value="1"/>
</dbReference>
<sequence>MASTFSGDETAPFFGFLGAAAALVFSCMRAAYGTAKSGVGVASMGVMRPKLVMKSIVPIVMAGVLGIYGLIIGVIISTGINPKAKSYYLFDGYAHLSSGLACGLARLSAGMAIGIVGDAGVRKCETNARVRRNVKLTPNQGSRAFVASRYAMRKDDEEPNRMDFFKATHYSNDKGWTTSKAQAKYEKMVELQSTSVEEEAENM</sequence>
<feature type="domain" description="V-ATPase proteolipid subunit C-like" evidence="12">
    <location>
        <begin position="17"/>
        <end position="76"/>
    </location>
</feature>
<dbReference type="PANTHER" id="PTHR10263">
    <property type="entry name" value="V-TYPE PROTON ATPASE PROTEOLIPID SUBUNIT"/>
    <property type="match status" value="1"/>
</dbReference>
<reference evidence="13" key="1">
    <citation type="submission" date="2019-09" db="EMBL/GenBank/DDBJ databases">
        <title>Draft genome information of white flower Hibiscus syriacus.</title>
        <authorList>
            <person name="Kim Y.-M."/>
        </authorList>
    </citation>
    <scope>NUCLEOTIDE SEQUENCE [LARGE SCALE GENOMIC DNA]</scope>
    <source>
        <strain evidence="13">YM2019G1</strain>
    </source>
</reference>
<dbReference type="InterPro" id="IPR035921">
    <property type="entry name" value="F/V-ATP_Csub_sf"/>
</dbReference>
<evidence type="ECO:0000259" key="12">
    <source>
        <dbReference type="Pfam" id="PF00137"/>
    </source>
</evidence>
<accession>A0A6A3CRS4</accession>
<dbReference type="GO" id="GO:0046961">
    <property type="term" value="F:proton-transporting ATPase activity, rotational mechanism"/>
    <property type="evidence" value="ECO:0007669"/>
    <property type="project" value="InterPro"/>
</dbReference>
<evidence type="ECO:0000313" key="13">
    <source>
        <dbReference type="EMBL" id="KAE8732245.1"/>
    </source>
</evidence>
<feature type="transmembrane region" description="Helical" evidence="11">
    <location>
        <begin position="12"/>
        <end position="35"/>
    </location>
</feature>
<dbReference type="NCBIfam" id="TIGR01100">
    <property type="entry name" value="V_ATP_synt_C"/>
    <property type="match status" value="1"/>
</dbReference>
<dbReference type="Gene3D" id="1.20.120.610">
    <property type="entry name" value="lithium bound rotor ring of v- atpase"/>
    <property type="match status" value="1"/>
</dbReference>
<comment type="subunit">
    <text evidence="11">V-ATPase is a heteromultimeric enzyme composed of a peripheral catalytic V1 complex attached to an integral membrane V0 proton pore complex.</text>
</comment>
<comment type="function">
    <text evidence="1 11">Proton-conducting pore forming subunit of the membrane integral V0 complex of vacuolar ATPase. V-ATPase is responsible for acidifying a variety of intracellular compartments in eukaryotic cells.</text>
</comment>
<dbReference type="SUPFAM" id="SSF81333">
    <property type="entry name" value="F1F0 ATP synthase subunit C"/>
    <property type="match status" value="2"/>
</dbReference>
<dbReference type="GO" id="GO:0005774">
    <property type="term" value="C:vacuolar membrane"/>
    <property type="evidence" value="ECO:0007669"/>
    <property type="project" value="UniProtKB-SubCell"/>
</dbReference>
<dbReference type="InterPro" id="IPR004252">
    <property type="entry name" value="Probable_transposase_24"/>
</dbReference>
<dbReference type="EMBL" id="VEPZ02000167">
    <property type="protein sequence ID" value="KAE8732245.1"/>
    <property type="molecule type" value="Genomic_DNA"/>
</dbReference>
<comment type="caution">
    <text evidence="11">Lacks conserved residue(s) required for the propagation of feature annotation.</text>
</comment>
<evidence type="ECO:0000256" key="4">
    <source>
        <dbReference type="ARBA" id="ARBA00022448"/>
    </source>
</evidence>
<dbReference type="Pfam" id="PF00137">
    <property type="entry name" value="ATP-synt_C"/>
    <property type="match status" value="1"/>
</dbReference>
<keyword evidence="10 11" id="KW-0472">Membrane</keyword>
<dbReference type="InterPro" id="IPR011555">
    <property type="entry name" value="ATPase_proteolipid_su_C_euk"/>
</dbReference>
<dbReference type="CDD" id="cd18176">
    <property type="entry name" value="ATP-synt_Vo_c_ATP6C_rpt2"/>
    <property type="match status" value="1"/>
</dbReference>
<organism evidence="13 14">
    <name type="scientific">Hibiscus syriacus</name>
    <name type="common">Rose of Sharon</name>
    <dbReference type="NCBI Taxonomy" id="106335"/>
    <lineage>
        <taxon>Eukaryota</taxon>
        <taxon>Viridiplantae</taxon>
        <taxon>Streptophyta</taxon>
        <taxon>Embryophyta</taxon>
        <taxon>Tracheophyta</taxon>
        <taxon>Spermatophyta</taxon>
        <taxon>Magnoliopsida</taxon>
        <taxon>eudicotyledons</taxon>
        <taxon>Gunneridae</taxon>
        <taxon>Pentapetalae</taxon>
        <taxon>rosids</taxon>
        <taxon>malvids</taxon>
        <taxon>Malvales</taxon>
        <taxon>Malvaceae</taxon>
        <taxon>Malvoideae</taxon>
        <taxon>Hibiscus</taxon>
    </lineage>
</organism>
<keyword evidence="8 11" id="KW-1133">Transmembrane helix</keyword>
<dbReference type="GO" id="GO:0033179">
    <property type="term" value="C:proton-transporting V-type ATPase, V0 domain"/>
    <property type="evidence" value="ECO:0007669"/>
    <property type="project" value="InterPro"/>
</dbReference>
<keyword evidence="5 11" id="KW-0926">Vacuole</keyword>
<evidence type="ECO:0000256" key="10">
    <source>
        <dbReference type="ARBA" id="ARBA00023136"/>
    </source>
</evidence>
<protein>
    <recommendedName>
        <fullName evidence="11">V-type proton ATPase proteolipid subunit</fullName>
    </recommendedName>
</protein>
<dbReference type="PRINTS" id="PR00122">
    <property type="entry name" value="VACATPASE"/>
</dbReference>
<keyword evidence="9 11" id="KW-0406">Ion transport</keyword>
<proteinExistence type="inferred from homology"/>
<evidence type="ECO:0000256" key="5">
    <source>
        <dbReference type="ARBA" id="ARBA00022554"/>
    </source>
</evidence>
<name>A0A6A3CRS4_HIBSY</name>
<evidence type="ECO:0000256" key="1">
    <source>
        <dbReference type="ARBA" id="ARBA00002481"/>
    </source>
</evidence>
<feature type="transmembrane region" description="Helical" evidence="11">
    <location>
        <begin position="56"/>
        <end position="76"/>
    </location>
</feature>
<evidence type="ECO:0000256" key="7">
    <source>
        <dbReference type="ARBA" id="ARBA00022781"/>
    </source>
</evidence>
<evidence type="ECO:0000256" key="9">
    <source>
        <dbReference type="ARBA" id="ARBA00023065"/>
    </source>
</evidence>
<dbReference type="InterPro" id="IPR000245">
    <property type="entry name" value="ATPase_proteolipid_csu"/>
</dbReference>
<comment type="subcellular location">
    <subcellularLocation>
        <location evidence="2 11">Vacuole membrane</location>
        <topology evidence="2 11">Multi-pass membrane protein</topology>
    </subcellularLocation>
</comment>
<keyword evidence="4 11" id="KW-0813">Transport</keyword>
<dbReference type="InterPro" id="IPR002379">
    <property type="entry name" value="ATPase_proteolipid_c-like_dom"/>
</dbReference>
<dbReference type="FunFam" id="1.20.120.610:FF:000007">
    <property type="entry name" value="V-type proton ATPase proteolipid subunit"/>
    <property type="match status" value="1"/>
</dbReference>
<comment type="similarity">
    <text evidence="3 11">Belongs to the V-ATPase proteolipid subunit family.</text>
</comment>
<evidence type="ECO:0000256" key="2">
    <source>
        <dbReference type="ARBA" id="ARBA00004128"/>
    </source>
</evidence>
<evidence type="ECO:0000256" key="11">
    <source>
        <dbReference type="RuleBase" id="RU363060"/>
    </source>
</evidence>
<keyword evidence="7 11" id="KW-0375">Hydrogen ion transport</keyword>
<evidence type="ECO:0000256" key="3">
    <source>
        <dbReference type="ARBA" id="ARBA00007296"/>
    </source>
</evidence>
<comment type="caution">
    <text evidence="13">The sequence shown here is derived from an EMBL/GenBank/DDBJ whole genome shotgun (WGS) entry which is preliminary data.</text>
</comment>
<dbReference type="Proteomes" id="UP000436088">
    <property type="component" value="Unassembled WGS sequence"/>
</dbReference>